<dbReference type="EMBL" id="AY129339">
    <property type="protein sequence ID" value="AAN02163.1"/>
    <property type="molecule type" value="Genomic_DNA"/>
</dbReference>
<protein>
    <submittedName>
        <fullName evidence="1">Uncharacterized protein</fullName>
    </submittedName>
</protein>
<organism evidence="1 2">
    <name type="scientific">Mycobacterium phage Barnyard</name>
    <dbReference type="NCBI Taxonomy" id="205880"/>
    <lineage>
        <taxon>Viruses</taxon>
        <taxon>Duplodnaviria</taxon>
        <taxon>Heunggongvirae</taxon>
        <taxon>Uroviricota</taxon>
        <taxon>Caudoviricetes</taxon>
        <taxon>Barnyardvirus</taxon>
        <taxon>Barnyardvirus barnyard</taxon>
    </lineage>
</organism>
<proteinExistence type="predicted"/>
<reference evidence="1 2" key="1">
    <citation type="journal article" date="2003" name="Cell">
        <title>Origins of highly mosaic mycobacteriophage genomes.</title>
        <authorList>
            <person name="Pedulla M.L."/>
            <person name="Ford M.E."/>
            <person name="Houtz J.M."/>
            <person name="Karthikeyan T."/>
            <person name="Wadsworth C."/>
            <person name="Lewis J.A."/>
            <person name="Jacobs-Sera D."/>
            <person name="Falbo J."/>
            <person name="Gross J."/>
            <person name="Pannunzio N.R."/>
            <person name="Brucker W."/>
            <person name="Kumar V."/>
            <person name="Kandasamy J."/>
            <person name="Keenan L."/>
            <person name="Bardarov S."/>
            <person name="Kriakov J."/>
            <person name="Lawrence J.G."/>
            <person name="Jacobs W.R. Jr."/>
            <person name="Hendrix R.W."/>
            <person name="Hatfull G.F."/>
        </authorList>
    </citation>
    <scope>NUCLEOTIDE SEQUENCE</scope>
</reference>
<accession>Q855W3</accession>
<dbReference type="Proteomes" id="UP000000731">
    <property type="component" value="Segment"/>
</dbReference>
<dbReference type="KEGG" id="vg:1260305"/>
<gene>
    <name evidence="1" type="primary">109</name>
    <name evidence="1" type="ORF">PBI_BARNYARD_109</name>
</gene>
<evidence type="ECO:0000313" key="2">
    <source>
        <dbReference type="Proteomes" id="UP000000731"/>
    </source>
</evidence>
<sequence>MKLDAIKRVNLDNVTAICLSGTWFKVCCVRYNADLGLVTAKTPDGSQDHEPTMVVAPEAIEALSWNAVVPMHR</sequence>
<name>Q855W3_9CAUD</name>
<keyword evidence="2" id="KW-1185">Reference proteome</keyword>
<dbReference type="RefSeq" id="NP_818647.1">
    <property type="nucleotide sequence ID" value="NC_004689.1"/>
</dbReference>
<evidence type="ECO:0000313" key="1">
    <source>
        <dbReference type="EMBL" id="AAN02163.1"/>
    </source>
</evidence>